<feature type="region of interest" description="Disordered" evidence="1">
    <location>
        <begin position="97"/>
        <end position="228"/>
    </location>
</feature>
<feature type="region of interest" description="Disordered" evidence="1">
    <location>
        <begin position="1"/>
        <end position="22"/>
    </location>
</feature>
<evidence type="ECO:0000313" key="4">
    <source>
        <dbReference type="Proteomes" id="UP000054454"/>
    </source>
</evidence>
<organism evidence="3 4">
    <name type="scientific">Pneumocystis carinii (strain B80)</name>
    <name type="common">Rat pneumocystis pneumonia agent</name>
    <name type="synonym">Pneumocystis carinii f. sp. carinii</name>
    <dbReference type="NCBI Taxonomy" id="1408658"/>
    <lineage>
        <taxon>Eukaryota</taxon>
        <taxon>Fungi</taxon>
        <taxon>Dikarya</taxon>
        <taxon>Ascomycota</taxon>
        <taxon>Taphrinomycotina</taxon>
        <taxon>Pneumocystomycetes</taxon>
        <taxon>Pneumocystaceae</taxon>
        <taxon>Pneumocystis</taxon>
    </lineage>
</organism>
<comment type="caution">
    <text evidence="3">The sequence shown here is derived from an EMBL/GenBank/DDBJ whole genome shotgun (WGS) entry which is preliminary data.</text>
</comment>
<accession>A0A0W4ZDB5</accession>
<proteinExistence type="predicted"/>
<name>A0A0W4ZDB5_PNEC8</name>
<feature type="domain" description="Inner kinetochore subunit AME1" evidence="2">
    <location>
        <begin position="239"/>
        <end position="413"/>
    </location>
</feature>
<evidence type="ECO:0000313" key="3">
    <source>
        <dbReference type="EMBL" id="KTW26380.1"/>
    </source>
</evidence>
<evidence type="ECO:0000256" key="1">
    <source>
        <dbReference type="SAM" id="MobiDB-lite"/>
    </source>
</evidence>
<feature type="compositionally biased region" description="Basic residues" evidence="1">
    <location>
        <begin position="167"/>
        <end position="186"/>
    </location>
</feature>
<feature type="compositionally biased region" description="Basic and acidic residues" evidence="1">
    <location>
        <begin position="187"/>
        <end position="217"/>
    </location>
</feature>
<gene>
    <name evidence="3" type="ORF">T552_02862</name>
</gene>
<sequence>MGRKPSNRASSKAGGTAEGSGVQDVPFEIYPVYLGSSKLSDKNRSENRGSLFIKELEKKSGSVRHLDASVAQSPSISASRALNDSQKNMYKYEGYRGERGSIDHRQGHYKVSTPSFARRTGSPATKLPPRISVGPTPLKEHFLNDNVVNPTSKPAFRTEGSVSDMKRLKKTRVKHVKREKAVKRQKIHESPREEEYRDKYYSDKETDSDREENVDKDSDLEDEGHDDSYDEADTKFVITVHKSSERSTASVNEIDVVSHVISELLKRLRRKTESTYARKVIQAFEEEVSVKFLEMTDIFDNYLILDSAVKKSTRNISYLRNELFTIRKVRNDIALKIHHLRQRHNDINNENQALKSMQNFLEEIEVLHNKIPSGARHTEKTGIVSLLHTVTPFMRKSWGILEHLNAFNTFLEKVDQVLT</sequence>
<dbReference type="VEuPathDB" id="FungiDB:T552_02862"/>
<dbReference type="AlphaFoldDB" id="A0A0W4ZDB5"/>
<reference evidence="4" key="1">
    <citation type="journal article" date="2016" name="Nat. Commun.">
        <title>Genome analysis of three Pneumocystis species reveals adaptation mechanisms to life exclusively in mammalian hosts.</title>
        <authorList>
            <person name="Ma L."/>
            <person name="Chen Z."/>
            <person name="Huang D.W."/>
            <person name="Kutty G."/>
            <person name="Ishihara M."/>
            <person name="Wang H."/>
            <person name="Abouelleil A."/>
            <person name="Bishop L."/>
            <person name="Davey E."/>
            <person name="Deng R."/>
            <person name="Deng X."/>
            <person name="Fan L."/>
            <person name="Fantoni G."/>
            <person name="Fitzgerald M."/>
            <person name="Gogineni E."/>
            <person name="Goldberg J.M."/>
            <person name="Handley G."/>
            <person name="Hu X."/>
            <person name="Huber C."/>
            <person name="Jiao X."/>
            <person name="Jones K."/>
            <person name="Levin J.Z."/>
            <person name="Liu Y."/>
            <person name="Macdonald P."/>
            <person name="Melnikov A."/>
            <person name="Raley C."/>
            <person name="Sassi M."/>
            <person name="Sherman B.T."/>
            <person name="Song X."/>
            <person name="Sykes S."/>
            <person name="Tran B."/>
            <person name="Walsh L."/>
            <person name="Xia Y."/>
            <person name="Yang J."/>
            <person name="Young S."/>
            <person name="Zeng Q."/>
            <person name="Zheng X."/>
            <person name="Stephens R."/>
            <person name="Nusbaum C."/>
            <person name="Birren B.W."/>
            <person name="Azadi P."/>
            <person name="Lempicki R.A."/>
            <person name="Cuomo C.A."/>
            <person name="Kovacs J.A."/>
        </authorList>
    </citation>
    <scope>NUCLEOTIDE SEQUENCE [LARGE SCALE GENOMIC DNA]</scope>
    <source>
        <strain evidence="4">B80</strain>
    </source>
</reference>
<keyword evidence="4" id="KW-1185">Reference proteome</keyword>
<dbReference type="RefSeq" id="XP_018224828.1">
    <property type="nucleotide sequence ID" value="XM_018371388.1"/>
</dbReference>
<feature type="compositionally biased region" description="Basic and acidic residues" evidence="1">
    <location>
        <begin position="97"/>
        <end position="106"/>
    </location>
</feature>
<feature type="region of interest" description="Disordered" evidence="1">
    <location>
        <begin position="59"/>
        <end position="82"/>
    </location>
</feature>
<protein>
    <recommendedName>
        <fullName evidence="2">Inner kinetochore subunit AME1 domain-containing protein</fullName>
    </recommendedName>
</protein>
<dbReference type="EMBL" id="LFVZ01000013">
    <property type="protein sequence ID" value="KTW26380.1"/>
    <property type="molecule type" value="Genomic_DNA"/>
</dbReference>
<dbReference type="Proteomes" id="UP000054454">
    <property type="component" value="Unassembled WGS sequence"/>
</dbReference>
<dbReference type="GeneID" id="28937591"/>
<feature type="compositionally biased region" description="Acidic residues" evidence="1">
    <location>
        <begin position="218"/>
        <end position="228"/>
    </location>
</feature>
<evidence type="ECO:0000259" key="2">
    <source>
        <dbReference type="Pfam" id="PF20994"/>
    </source>
</evidence>
<dbReference type="InterPro" id="IPR048743">
    <property type="entry name" value="AME1"/>
</dbReference>
<feature type="compositionally biased region" description="Polar residues" evidence="1">
    <location>
        <begin position="70"/>
        <end position="82"/>
    </location>
</feature>
<dbReference type="OrthoDB" id="5377952at2759"/>
<dbReference type="Pfam" id="PF20994">
    <property type="entry name" value="CENPU"/>
    <property type="match status" value="1"/>
</dbReference>